<feature type="domain" description="Arrestin-like N-terminal" evidence="2">
    <location>
        <begin position="277"/>
        <end position="328"/>
    </location>
</feature>
<accession>A0A0C9YC56</accession>
<feature type="compositionally biased region" description="Polar residues" evidence="1">
    <location>
        <begin position="179"/>
        <end position="188"/>
    </location>
</feature>
<dbReference type="InterPro" id="IPR014752">
    <property type="entry name" value="Arrestin-like_C"/>
</dbReference>
<dbReference type="AlphaFoldDB" id="A0A0C9YC56"/>
<dbReference type="Gene3D" id="2.60.40.640">
    <property type="match status" value="2"/>
</dbReference>
<feature type="compositionally biased region" description="Polar residues" evidence="1">
    <location>
        <begin position="245"/>
        <end position="258"/>
    </location>
</feature>
<evidence type="ECO:0000256" key="1">
    <source>
        <dbReference type="SAM" id="MobiDB-lite"/>
    </source>
</evidence>
<proteinExistence type="predicted"/>
<organism evidence="3 4">
    <name type="scientific">Pisolithus microcarpus 441</name>
    <dbReference type="NCBI Taxonomy" id="765257"/>
    <lineage>
        <taxon>Eukaryota</taxon>
        <taxon>Fungi</taxon>
        <taxon>Dikarya</taxon>
        <taxon>Basidiomycota</taxon>
        <taxon>Agaricomycotina</taxon>
        <taxon>Agaricomycetes</taxon>
        <taxon>Agaricomycetidae</taxon>
        <taxon>Boletales</taxon>
        <taxon>Sclerodermatineae</taxon>
        <taxon>Pisolithaceae</taxon>
        <taxon>Pisolithus</taxon>
    </lineage>
</organism>
<dbReference type="OrthoDB" id="2238745at2759"/>
<name>A0A0C9YC56_9AGAM</name>
<feature type="compositionally biased region" description="Basic and acidic residues" evidence="1">
    <location>
        <begin position="195"/>
        <end position="207"/>
    </location>
</feature>
<gene>
    <name evidence="3" type="ORF">PISMIDRAFT_505132</name>
</gene>
<dbReference type="Pfam" id="PF00339">
    <property type="entry name" value="Arrestin_N"/>
    <property type="match status" value="1"/>
</dbReference>
<dbReference type="Proteomes" id="UP000054018">
    <property type="component" value="Unassembled WGS sequence"/>
</dbReference>
<feature type="region of interest" description="Disordered" evidence="1">
    <location>
        <begin position="109"/>
        <end position="213"/>
    </location>
</feature>
<evidence type="ECO:0000313" key="3">
    <source>
        <dbReference type="EMBL" id="KIK22330.1"/>
    </source>
</evidence>
<protein>
    <recommendedName>
        <fullName evidence="2">Arrestin-like N-terminal domain-containing protein</fullName>
    </recommendedName>
</protein>
<feature type="compositionally biased region" description="Polar residues" evidence="1">
    <location>
        <begin position="112"/>
        <end position="127"/>
    </location>
</feature>
<dbReference type="InterPro" id="IPR011021">
    <property type="entry name" value="Arrestin-like_N"/>
</dbReference>
<keyword evidence="4" id="KW-1185">Reference proteome</keyword>
<dbReference type="STRING" id="765257.A0A0C9YC56"/>
<evidence type="ECO:0000313" key="4">
    <source>
        <dbReference type="Proteomes" id="UP000054018"/>
    </source>
</evidence>
<reference evidence="3 4" key="1">
    <citation type="submission" date="2014-04" db="EMBL/GenBank/DDBJ databases">
        <authorList>
            <consortium name="DOE Joint Genome Institute"/>
            <person name="Kuo A."/>
            <person name="Kohler A."/>
            <person name="Costa M.D."/>
            <person name="Nagy L.G."/>
            <person name="Floudas D."/>
            <person name="Copeland A."/>
            <person name="Barry K.W."/>
            <person name="Cichocki N."/>
            <person name="Veneault-Fourrey C."/>
            <person name="LaButti K."/>
            <person name="Lindquist E.A."/>
            <person name="Lipzen A."/>
            <person name="Lundell T."/>
            <person name="Morin E."/>
            <person name="Murat C."/>
            <person name="Sun H."/>
            <person name="Tunlid A."/>
            <person name="Henrissat B."/>
            <person name="Grigoriev I.V."/>
            <person name="Hibbett D.S."/>
            <person name="Martin F."/>
            <person name="Nordberg H.P."/>
            <person name="Cantor M.N."/>
            <person name="Hua S.X."/>
        </authorList>
    </citation>
    <scope>NUCLEOTIDE SEQUENCE [LARGE SCALE GENOMIC DNA]</scope>
    <source>
        <strain evidence="3 4">441</strain>
    </source>
</reference>
<dbReference type="HOGENOM" id="CLU_744181_0_0_1"/>
<dbReference type="EMBL" id="KN833740">
    <property type="protein sequence ID" value="KIK22330.1"/>
    <property type="molecule type" value="Genomic_DNA"/>
</dbReference>
<sequence length="372" mass="40371">MAELRGDPAHDSLEVQLTEPVVFLRASPTDEGGWSGALIRGVLTLTIANAVPISSIEVELEGHAAMSWEDGEGPGRIQTSDEYTVYSASTVLFTLAPETLTRDDEELLDTRGQPSQNQDTPPGYTSTEGGGVTSIPVLGNDLLSSAGSGSGVDLTAAIDQPQESSPRSLPGVNEEKTTEGSCISTATPRSRRPEHHVPIARDPDRRGSSPSKFSFTTIAHVPDATRKRTRWSPLLPFLCGVSLSGSTSECDQLPSTAQERSRTPADAQTDSPSCCTTLESDSESREMFQRGVYNYPFDFTLPPNVPITTRTEDGSFTWRLHATVKQNSVGSPSTLFMTADREVEVVYYPFIDDIEETPETWNDPIQVQRVFG</sequence>
<reference evidence="4" key="2">
    <citation type="submission" date="2015-01" db="EMBL/GenBank/DDBJ databases">
        <title>Evolutionary Origins and Diversification of the Mycorrhizal Mutualists.</title>
        <authorList>
            <consortium name="DOE Joint Genome Institute"/>
            <consortium name="Mycorrhizal Genomics Consortium"/>
            <person name="Kohler A."/>
            <person name="Kuo A."/>
            <person name="Nagy L.G."/>
            <person name="Floudas D."/>
            <person name="Copeland A."/>
            <person name="Barry K.W."/>
            <person name="Cichocki N."/>
            <person name="Veneault-Fourrey C."/>
            <person name="LaButti K."/>
            <person name="Lindquist E.A."/>
            <person name="Lipzen A."/>
            <person name="Lundell T."/>
            <person name="Morin E."/>
            <person name="Murat C."/>
            <person name="Riley R."/>
            <person name="Ohm R."/>
            <person name="Sun H."/>
            <person name="Tunlid A."/>
            <person name="Henrissat B."/>
            <person name="Grigoriev I.V."/>
            <person name="Hibbett D.S."/>
            <person name="Martin F."/>
        </authorList>
    </citation>
    <scope>NUCLEOTIDE SEQUENCE [LARGE SCALE GENOMIC DNA]</scope>
    <source>
        <strain evidence="4">441</strain>
    </source>
</reference>
<feature type="region of interest" description="Disordered" evidence="1">
    <location>
        <begin position="245"/>
        <end position="274"/>
    </location>
</feature>
<evidence type="ECO:0000259" key="2">
    <source>
        <dbReference type="Pfam" id="PF00339"/>
    </source>
</evidence>